<keyword evidence="2" id="KW-1185">Reference proteome</keyword>
<dbReference type="Proteomes" id="UP001226577">
    <property type="component" value="Unassembled WGS sequence"/>
</dbReference>
<dbReference type="PROSITE" id="PS51257">
    <property type="entry name" value="PROKAR_LIPOPROTEIN"/>
    <property type="match status" value="1"/>
</dbReference>
<evidence type="ECO:0000313" key="1">
    <source>
        <dbReference type="EMBL" id="MDP9889491.1"/>
    </source>
</evidence>
<reference evidence="1 2" key="1">
    <citation type="submission" date="2023-07" db="EMBL/GenBank/DDBJ databases">
        <title>Sorghum-associated microbial communities from plants grown in Nebraska, USA.</title>
        <authorList>
            <person name="Schachtman D."/>
        </authorList>
    </citation>
    <scope>NUCLEOTIDE SEQUENCE [LARGE SCALE GENOMIC DNA]</scope>
    <source>
        <strain evidence="1 2">CC222</strain>
    </source>
</reference>
<name>A0ABT9RW77_9MICC</name>
<gene>
    <name evidence="1" type="ORF">J2X98_003101</name>
</gene>
<evidence type="ECO:0000313" key="2">
    <source>
        <dbReference type="Proteomes" id="UP001226577"/>
    </source>
</evidence>
<dbReference type="EMBL" id="JAUSRE010000016">
    <property type="protein sequence ID" value="MDP9889491.1"/>
    <property type="molecule type" value="Genomic_DNA"/>
</dbReference>
<comment type="caution">
    <text evidence="1">The sequence shown here is derived from an EMBL/GenBank/DDBJ whole genome shotgun (WGS) entry which is preliminary data.</text>
</comment>
<organism evidence="1 2">
    <name type="scientific">Pseudarthrobacter enclensis</name>
    <dbReference type="NCBI Taxonomy" id="993070"/>
    <lineage>
        <taxon>Bacteria</taxon>
        <taxon>Bacillati</taxon>
        <taxon>Actinomycetota</taxon>
        <taxon>Actinomycetes</taxon>
        <taxon>Micrococcales</taxon>
        <taxon>Micrococcaceae</taxon>
        <taxon>Pseudarthrobacter</taxon>
    </lineage>
</organism>
<dbReference type="RefSeq" id="WP_307309740.1">
    <property type="nucleotide sequence ID" value="NZ_JAUSRE010000016.1"/>
</dbReference>
<accession>A0ABT9RW77</accession>
<proteinExistence type="predicted"/>
<sequence>MSGKLPPLVVMGVSGCGKSTVEGAMARAGLEGHDAPLKEARVIAAEILDAL</sequence>
<protein>
    <submittedName>
        <fullName evidence="1">ABC-type dipeptide/oligopeptide/nickel transport system ATPase subunit</fullName>
    </submittedName>
</protein>